<organism evidence="3 4">
    <name type="scientific">Rhodoplanes tepidamans</name>
    <name type="common">Rhodoplanes cryptolactis</name>
    <dbReference type="NCBI Taxonomy" id="200616"/>
    <lineage>
        <taxon>Bacteria</taxon>
        <taxon>Pseudomonadati</taxon>
        <taxon>Pseudomonadota</taxon>
        <taxon>Alphaproteobacteria</taxon>
        <taxon>Hyphomicrobiales</taxon>
        <taxon>Nitrobacteraceae</taxon>
        <taxon>Rhodoplanes</taxon>
    </lineage>
</organism>
<evidence type="ECO:0000256" key="1">
    <source>
        <dbReference type="SAM" id="MobiDB-lite"/>
    </source>
</evidence>
<keyword evidence="2" id="KW-0732">Signal</keyword>
<evidence type="ECO:0000313" key="4">
    <source>
        <dbReference type="Proteomes" id="UP001165652"/>
    </source>
</evidence>
<dbReference type="RefSeq" id="WP_272778756.1">
    <property type="nucleotide sequence ID" value="NZ_JAQQLI010000034.1"/>
</dbReference>
<dbReference type="Proteomes" id="UP001165652">
    <property type="component" value="Unassembled WGS sequence"/>
</dbReference>
<dbReference type="InterPro" id="IPR006311">
    <property type="entry name" value="TAT_signal"/>
</dbReference>
<evidence type="ECO:0000313" key="3">
    <source>
        <dbReference type="EMBL" id="MDC7787922.1"/>
    </source>
</evidence>
<dbReference type="Pfam" id="PF06282">
    <property type="entry name" value="DUF1036"/>
    <property type="match status" value="1"/>
</dbReference>
<feature type="compositionally biased region" description="Pro residues" evidence="1">
    <location>
        <begin position="164"/>
        <end position="173"/>
    </location>
</feature>
<name>A0ABT5JE79_RHOTP</name>
<gene>
    <name evidence="3" type="ORF">PQJ73_19715</name>
</gene>
<protein>
    <submittedName>
        <fullName evidence="3">DUF1036 domain-containing protein</fullName>
    </submittedName>
</protein>
<feature type="compositionally biased region" description="Pro residues" evidence="1">
    <location>
        <begin position="183"/>
        <end position="192"/>
    </location>
</feature>
<evidence type="ECO:0000256" key="2">
    <source>
        <dbReference type="SAM" id="SignalP"/>
    </source>
</evidence>
<keyword evidence="4" id="KW-1185">Reference proteome</keyword>
<comment type="caution">
    <text evidence="3">The sequence shown here is derived from an EMBL/GenBank/DDBJ whole genome shotgun (WGS) entry which is preliminary data.</text>
</comment>
<reference evidence="3" key="1">
    <citation type="journal article" date="2023" name="Microbiol Resour">
        <title>Genome Sequences of Rhodoplanes serenus and Two Thermotolerant Strains, Rhodoplanes tepidamans and 'Rhodoplanes cryptolactis,' Further Refine the Genus.</title>
        <authorList>
            <person name="Rayyan A.A."/>
            <person name="Kyndt J.A."/>
        </authorList>
    </citation>
    <scope>NUCLEOTIDE SEQUENCE</scope>
    <source>
        <strain evidence="3">DSM 9987</strain>
    </source>
</reference>
<dbReference type="InterPro" id="IPR009380">
    <property type="entry name" value="DUF1036"/>
</dbReference>
<reference evidence="3" key="2">
    <citation type="submission" date="2023-02" db="EMBL/GenBank/DDBJ databases">
        <authorList>
            <person name="Rayyan A."/>
            <person name="Meyer T."/>
            <person name="Kyndt J.A."/>
        </authorList>
    </citation>
    <scope>NUCLEOTIDE SEQUENCE</scope>
    <source>
        <strain evidence="3">DSM 9987</strain>
    </source>
</reference>
<feature type="chain" id="PRO_5045407434" evidence="2">
    <location>
        <begin position="43"/>
        <end position="198"/>
    </location>
</feature>
<accession>A0ABT5JE79</accession>
<proteinExistence type="predicted"/>
<dbReference type="EMBL" id="JAQQLI010000034">
    <property type="protein sequence ID" value="MDC7787922.1"/>
    <property type="molecule type" value="Genomic_DNA"/>
</dbReference>
<dbReference type="PROSITE" id="PS51318">
    <property type="entry name" value="TAT"/>
    <property type="match status" value="1"/>
</dbReference>
<sequence length="198" mass="21490">MATPRALLIVERIVHRRSFARAAAAAAVALLLVLATNGPAAADFRLCNNTGGRVGVAVGYKDGDGWATEGWWNLPARTCETLLRGTLVARYYYIYAVDYDRGGEWSGQAFMCTRDKEFTIRGTEDCLARGYDRTGFFEVDTGEQQTWTVQLTDSNEQASQRPAGAPPPPPGTPPSFMAVPPGQGRPPHPPQFPGSTSR</sequence>
<feature type="region of interest" description="Disordered" evidence="1">
    <location>
        <begin position="152"/>
        <end position="198"/>
    </location>
</feature>
<feature type="signal peptide" evidence="2">
    <location>
        <begin position="1"/>
        <end position="42"/>
    </location>
</feature>